<reference evidence="7" key="1">
    <citation type="submission" date="2017-09" db="EMBL/GenBank/DDBJ databases">
        <title>Depth-based differentiation of microbial function through sediment-hosted aquifers and enrichment of novel symbionts in the deep terrestrial subsurface.</title>
        <authorList>
            <person name="Probst A.J."/>
            <person name="Ladd B."/>
            <person name="Jarett J.K."/>
            <person name="Geller-Mcgrath D.E."/>
            <person name="Sieber C.M.K."/>
            <person name="Emerson J.B."/>
            <person name="Anantharaman K."/>
            <person name="Thomas B.C."/>
            <person name="Malmstrom R."/>
            <person name="Stieglmeier M."/>
            <person name="Klingl A."/>
            <person name="Woyke T."/>
            <person name="Ryan C.M."/>
            <person name="Banfield J.F."/>
        </authorList>
    </citation>
    <scope>NUCLEOTIDE SEQUENCE [LARGE SCALE GENOMIC DNA]</scope>
</reference>
<gene>
    <name evidence="5 6" type="primary">rpmC</name>
    <name evidence="6" type="ORF">COU14_02925</name>
</gene>
<organism evidence="6 7">
    <name type="scientific">Candidatus Kaiserbacteria bacterium CG10_big_fil_rev_8_21_14_0_10_44_10</name>
    <dbReference type="NCBI Taxonomy" id="1974606"/>
    <lineage>
        <taxon>Bacteria</taxon>
        <taxon>Candidatus Kaiseribacteriota</taxon>
    </lineage>
</organism>
<accession>A0A2H0UH33</accession>
<evidence type="ECO:0000256" key="4">
    <source>
        <dbReference type="ARBA" id="ARBA00035204"/>
    </source>
</evidence>
<evidence type="ECO:0000313" key="6">
    <source>
        <dbReference type="EMBL" id="PIR85701.1"/>
    </source>
</evidence>
<dbReference type="AlphaFoldDB" id="A0A2H0UH33"/>
<dbReference type="NCBIfam" id="TIGR00012">
    <property type="entry name" value="L29"/>
    <property type="match status" value="1"/>
</dbReference>
<dbReference type="EMBL" id="PFBG01000033">
    <property type="protein sequence ID" value="PIR85701.1"/>
    <property type="molecule type" value="Genomic_DNA"/>
</dbReference>
<dbReference type="Gene3D" id="1.10.287.310">
    <property type="match status" value="1"/>
</dbReference>
<sequence length="69" mass="7813">MAKMNEIKKMKDTELASLIKDKREVLRNFRFGTGGKDVGAMREARKDVARSLTELKTRTLDTSPKAEAE</sequence>
<comment type="similarity">
    <text evidence="1 5">Belongs to the universal ribosomal protein uL29 family.</text>
</comment>
<evidence type="ECO:0000256" key="5">
    <source>
        <dbReference type="HAMAP-Rule" id="MF_00374"/>
    </source>
</evidence>
<dbReference type="Pfam" id="PF00831">
    <property type="entry name" value="Ribosomal_L29"/>
    <property type="match status" value="1"/>
</dbReference>
<dbReference type="GO" id="GO:0006412">
    <property type="term" value="P:translation"/>
    <property type="evidence" value="ECO:0007669"/>
    <property type="project" value="UniProtKB-UniRule"/>
</dbReference>
<dbReference type="InterPro" id="IPR001854">
    <property type="entry name" value="Ribosomal_uL29"/>
</dbReference>
<dbReference type="GO" id="GO:0005840">
    <property type="term" value="C:ribosome"/>
    <property type="evidence" value="ECO:0007669"/>
    <property type="project" value="UniProtKB-KW"/>
</dbReference>
<dbReference type="Proteomes" id="UP000229612">
    <property type="component" value="Unassembled WGS sequence"/>
</dbReference>
<keyword evidence="2 5" id="KW-0689">Ribosomal protein</keyword>
<proteinExistence type="inferred from homology"/>
<protein>
    <recommendedName>
        <fullName evidence="4 5">Large ribosomal subunit protein uL29</fullName>
    </recommendedName>
</protein>
<dbReference type="GO" id="GO:1990904">
    <property type="term" value="C:ribonucleoprotein complex"/>
    <property type="evidence" value="ECO:0007669"/>
    <property type="project" value="UniProtKB-KW"/>
</dbReference>
<dbReference type="InterPro" id="IPR036049">
    <property type="entry name" value="Ribosomal_uL29_sf"/>
</dbReference>
<dbReference type="HAMAP" id="MF_00374">
    <property type="entry name" value="Ribosomal_uL29"/>
    <property type="match status" value="1"/>
</dbReference>
<comment type="caution">
    <text evidence="6">The sequence shown here is derived from an EMBL/GenBank/DDBJ whole genome shotgun (WGS) entry which is preliminary data.</text>
</comment>
<evidence type="ECO:0000256" key="3">
    <source>
        <dbReference type="ARBA" id="ARBA00023274"/>
    </source>
</evidence>
<dbReference type="GO" id="GO:0003735">
    <property type="term" value="F:structural constituent of ribosome"/>
    <property type="evidence" value="ECO:0007669"/>
    <property type="project" value="InterPro"/>
</dbReference>
<keyword evidence="3 5" id="KW-0687">Ribonucleoprotein</keyword>
<name>A0A2H0UH33_9BACT</name>
<evidence type="ECO:0000256" key="2">
    <source>
        <dbReference type="ARBA" id="ARBA00022980"/>
    </source>
</evidence>
<evidence type="ECO:0000256" key="1">
    <source>
        <dbReference type="ARBA" id="ARBA00009254"/>
    </source>
</evidence>
<dbReference type="SUPFAM" id="SSF46561">
    <property type="entry name" value="Ribosomal protein L29 (L29p)"/>
    <property type="match status" value="1"/>
</dbReference>
<evidence type="ECO:0000313" key="7">
    <source>
        <dbReference type="Proteomes" id="UP000229612"/>
    </source>
</evidence>